<dbReference type="EMBL" id="CU466930">
    <property type="protein sequence ID" value="CAO81676.1"/>
    <property type="molecule type" value="Genomic_DNA"/>
</dbReference>
<dbReference type="GO" id="GO:0030428">
    <property type="term" value="C:cell septum"/>
    <property type="evidence" value="ECO:0007669"/>
    <property type="project" value="TreeGrafter"/>
</dbReference>
<evidence type="ECO:0000313" key="7">
    <source>
        <dbReference type="EMBL" id="CAO81676.1"/>
    </source>
</evidence>
<dbReference type="STRING" id="459349.CLOAM1847"/>
<keyword evidence="4" id="KW-1133">Transmembrane helix</keyword>
<dbReference type="Proteomes" id="UP000002019">
    <property type="component" value="Chromosome"/>
</dbReference>
<dbReference type="HOGENOM" id="CLU_134863_5_0_0"/>
<dbReference type="AlphaFoldDB" id="B0VJW8"/>
<dbReference type="PANTHER" id="PTHR37485:SF1">
    <property type="entry name" value="CELL DIVISION PROTEIN FTSB"/>
    <property type="match status" value="1"/>
</dbReference>
<evidence type="ECO:0000256" key="1">
    <source>
        <dbReference type="ARBA" id="ARBA00022475"/>
    </source>
</evidence>
<evidence type="ECO:0000256" key="4">
    <source>
        <dbReference type="ARBA" id="ARBA00022989"/>
    </source>
</evidence>
<keyword evidence="5" id="KW-0472">Membrane</keyword>
<gene>
    <name evidence="7" type="ordered locus">CLOAM1847</name>
</gene>
<dbReference type="PANTHER" id="PTHR37485">
    <property type="entry name" value="CELL DIVISION PROTEIN FTSB"/>
    <property type="match status" value="1"/>
</dbReference>
<keyword evidence="2" id="KW-0132">Cell division</keyword>
<evidence type="ECO:0000256" key="6">
    <source>
        <dbReference type="ARBA" id="ARBA00023306"/>
    </source>
</evidence>
<keyword evidence="3" id="KW-0812">Transmembrane</keyword>
<dbReference type="InterPro" id="IPR007060">
    <property type="entry name" value="FtsL/DivIC"/>
</dbReference>
<evidence type="ECO:0000313" key="8">
    <source>
        <dbReference type="Proteomes" id="UP000002019"/>
    </source>
</evidence>
<organism evidence="7 8">
    <name type="scientific">Cloacimonas acidaminovorans (strain Evry)</name>
    <dbReference type="NCBI Taxonomy" id="459349"/>
    <lineage>
        <taxon>Bacteria</taxon>
        <taxon>Pseudomonadati</taxon>
        <taxon>Candidatus Cloacimonadota</taxon>
        <taxon>Candidatus Cloacimonadia</taxon>
        <taxon>Candidatus Cloacimonadales</taxon>
        <taxon>Candidatus Cloacimonadaceae</taxon>
        <taxon>Candidatus Cloacimonas</taxon>
    </lineage>
</organism>
<evidence type="ECO:0000256" key="3">
    <source>
        <dbReference type="ARBA" id="ARBA00022692"/>
    </source>
</evidence>
<dbReference type="eggNOG" id="COG2919">
    <property type="taxonomic scope" value="Bacteria"/>
</dbReference>
<evidence type="ECO:0008006" key="9">
    <source>
        <dbReference type="Google" id="ProtNLM"/>
    </source>
</evidence>
<reference evidence="7 8" key="1">
    <citation type="journal article" date="2008" name="J. Bacteriol.">
        <title>'Candidatus Cloacamonas acidaminovorans': genome sequence reconstruction provides a first glimpse of a new bacterial division.</title>
        <authorList>
            <person name="Pelletier E."/>
            <person name="Kreimeyer A."/>
            <person name="Bocs S."/>
            <person name="Rouy Z."/>
            <person name="Gyapay G."/>
            <person name="Chouari R."/>
            <person name="Riviere D."/>
            <person name="Ganesan A."/>
            <person name="Daegelen P."/>
            <person name="Sghir A."/>
            <person name="Cohen G.N."/>
            <person name="Medigue C."/>
            <person name="Weissenbach J."/>
            <person name="Le Paslier D."/>
        </authorList>
    </citation>
    <scope>NUCLEOTIDE SEQUENCE [LARGE SCALE GENOMIC DNA]</scope>
    <source>
        <strain evidence="8">Evry</strain>
    </source>
</reference>
<keyword evidence="6" id="KW-0131">Cell cycle</keyword>
<dbReference type="InterPro" id="IPR023081">
    <property type="entry name" value="Cell_div_FtsB"/>
</dbReference>
<dbReference type="KEGG" id="caci:CLOAM1847"/>
<dbReference type="Pfam" id="PF04977">
    <property type="entry name" value="DivIC"/>
    <property type="match status" value="1"/>
</dbReference>
<keyword evidence="1" id="KW-1003">Cell membrane</keyword>
<dbReference type="GO" id="GO:0043093">
    <property type="term" value="P:FtsZ-dependent cytokinesis"/>
    <property type="evidence" value="ECO:0007669"/>
    <property type="project" value="TreeGrafter"/>
</dbReference>
<accession>B0VJW8</accession>
<evidence type="ECO:0000256" key="5">
    <source>
        <dbReference type="ARBA" id="ARBA00023136"/>
    </source>
</evidence>
<name>B0VJW8_CLOAI</name>
<protein>
    <recommendedName>
        <fullName evidence="9">Septum formation initiator</fullName>
    </recommendedName>
</protein>
<evidence type="ECO:0000256" key="2">
    <source>
        <dbReference type="ARBA" id="ARBA00022618"/>
    </source>
</evidence>
<keyword evidence="8" id="KW-1185">Reference proteome</keyword>
<sequence>MIIWILFLANNSFLNTWKLKRRVEQLEKETSILKAQNDSLAQENERLKTDPEAAEKAARENFGLTKPDETVFRFVPAKEDEPPKK</sequence>
<proteinExistence type="predicted"/>